<protein>
    <recommendedName>
        <fullName evidence="9">Major facilitator superfamily (MFS) profile domain-containing protein</fullName>
    </recommendedName>
</protein>
<comment type="subcellular location">
    <subcellularLocation>
        <location evidence="1">Cell membrane</location>
        <topology evidence="1">Multi-pass membrane protein</topology>
    </subcellularLocation>
</comment>
<comment type="similarity">
    <text evidence="7">Belongs to the major facilitator superfamily. Sugar transporter (TC 2.A.1.1) family.</text>
</comment>
<dbReference type="GO" id="GO:0005353">
    <property type="term" value="F:fructose transmembrane transporter activity"/>
    <property type="evidence" value="ECO:0007669"/>
    <property type="project" value="UniProtKB-ARBA"/>
</dbReference>
<feature type="transmembrane region" description="Helical" evidence="8">
    <location>
        <begin position="138"/>
        <end position="156"/>
    </location>
</feature>
<feature type="transmembrane region" description="Helical" evidence="8">
    <location>
        <begin position="460"/>
        <end position="483"/>
    </location>
</feature>
<dbReference type="PANTHER" id="PTHR23503">
    <property type="entry name" value="SOLUTE CARRIER FAMILY 2"/>
    <property type="match status" value="1"/>
</dbReference>
<dbReference type="EMBL" id="BTSY01000002">
    <property type="protein sequence ID" value="GMT14152.1"/>
    <property type="molecule type" value="Genomic_DNA"/>
</dbReference>
<evidence type="ECO:0000256" key="2">
    <source>
        <dbReference type="ARBA" id="ARBA00022448"/>
    </source>
</evidence>
<dbReference type="PRINTS" id="PR00171">
    <property type="entry name" value="SUGRTRNSPORT"/>
</dbReference>
<feature type="transmembrane region" description="Helical" evidence="8">
    <location>
        <begin position="102"/>
        <end position="126"/>
    </location>
</feature>
<keyword evidence="11" id="KW-1185">Reference proteome</keyword>
<dbReference type="AlphaFoldDB" id="A0AAV5V3I0"/>
<dbReference type="GO" id="GO:1990539">
    <property type="term" value="P:fructose import across plasma membrane"/>
    <property type="evidence" value="ECO:0007669"/>
    <property type="project" value="UniProtKB-ARBA"/>
</dbReference>
<accession>A0AAV5V3I0</accession>
<dbReference type="InterPro" id="IPR005829">
    <property type="entry name" value="Sugar_transporter_CS"/>
</dbReference>
<keyword evidence="2 7" id="KW-0813">Transport</keyword>
<feature type="transmembrane region" description="Helical" evidence="8">
    <location>
        <begin position="489"/>
        <end position="506"/>
    </location>
</feature>
<keyword evidence="3" id="KW-1003">Cell membrane</keyword>
<proteinExistence type="inferred from homology"/>
<dbReference type="InterPro" id="IPR036259">
    <property type="entry name" value="MFS_trans_sf"/>
</dbReference>
<dbReference type="InterPro" id="IPR045263">
    <property type="entry name" value="GLUT"/>
</dbReference>
<dbReference type="NCBIfam" id="TIGR00879">
    <property type="entry name" value="SP"/>
    <property type="match status" value="1"/>
</dbReference>
<dbReference type="SUPFAM" id="SSF103473">
    <property type="entry name" value="MFS general substrate transporter"/>
    <property type="match status" value="1"/>
</dbReference>
<evidence type="ECO:0000256" key="5">
    <source>
        <dbReference type="ARBA" id="ARBA00022989"/>
    </source>
</evidence>
<evidence type="ECO:0000256" key="3">
    <source>
        <dbReference type="ARBA" id="ARBA00022475"/>
    </source>
</evidence>
<evidence type="ECO:0000313" key="10">
    <source>
        <dbReference type="EMBL" id="GMT14152.1"/>
    </source>
</evidence>
<evidence type="ECO:0000256" key="7">
    <source>
        <dbReference type="RuleBase" id="RU003346"/>
    </source>
</evidence>
<evidence type="ECO:0000256" key="4">
    <source>
        <dbReference type="ARBA" id="ARBA00022692"/>
    </source>
</evidence>
<feature type="transmembrane region" description="Helical" evidence="8">
    <location>
        <begin position="385"/>
        <end position="405"/>
    </location>
</feature>
<dbReference type="PANTHER" id="PTHR23503:SF8">
    <property type="entry name" value="FACILITATED GLUCOSE TRANSPORTER PROTEIN 1"/>
    <property type="match status" value="1"/>
</dbReference>
<dbReference type="Proteomes" id="UP001432322">
    <property type="component" value="Unassembled WGS sequence"/>
</dbReference>
<sequence length="540" mass="58750">MISTNEEEKGRVPAAMDREQQERLLESSREAVRALNPPIITANCKTGKLTGQLAFAVFAVTLSSFQFGYHIGCINAPQKLIEKFIGASHKKMFGSTLGTDGFVSITMAWATAVSIFAVGGMIGGLLSGAAADRFGRKGALMLNNIIAFIAAVLMTMSKYVEAYPMIIVGRLLIGINCGLSSGLVPMYLTEVSPVNLRGMIGSIHQLLVTIAILVSQVLGLSFIFGSEARWPYIFAFTVVPSAFQLLTLPACVESPKYTLIVKGQDTQAERDLKRLRGTDEVDAEIADMKEESYAAANQEKVTIADMFGPALRKPLIIAVMMMLSQQLSGINVAMFYSNSVFMNAGLDQATANYATIGMGAVNVLMTVIAVWLVDHPKFGRRSLHLTGLTGMLFSALLIFASLRLYNSGVVRNVPGSEYGWAAYGSIVFIITFVISFATGPGAIPWFFVSELFHSNERGTANSIAVAVNWTANLFVALSFPILHAWINEYSFLLFCAFLVFFIYYTFKFVPETKGKTVDEVLAVVNGDSASRPEDVEMESK</sequence>
<dbReference type="InterPro" id="IPR005828">
    <property type="entry name" value="MFS_sugar_transport-like"/>
</dbReference>
<dbReference type="Pfam" id="PF00083">
    <property type="entry name" value="Sugar_tr"/>
    <property type="match status" value="1"/>
</dbReference>
<dbReference type="Gene3D" id="1.20.1250.20">
    <property type="entry name" value="MFS general substrate transporter like domains"/>
    <property type="match status" value="1"/>
</dbReference>
<keyword evidence="4 8" id="KW-0812">Transmembrane</keyword>
<feature type="transmembrane region" description="Helical" evidence="8">
    <location>
        <begin position="206"/>
        <end position="224"/>
    </location>
</feature>
<evidence type="ECO:0000256" key="8">
    <source>
        <dbReference type="SAM" id="Phobius"/>
    </source>
</evidence>
<evidence type="ECO:0000256" key="1">
    <source>
        <dbReference type="ARBA" id="ARBA00004651"/>
    </source>
</evidence>
<name>A0AAV5V3I0_9BILA</name>
<feature type="transmembrane region" description="Helical" evidence="8">
    <location>
        <begin position="315"/>
        <end position="336"/>
    </location>
</feature>
<dbReference type="PROSITE" id="PS50850">
    <property type="entry name" value="MFS"/>
    <property type="match status" value="1"/>
</dbReference>
<evidence type="ECO:0000313" key="11">
    <source>
        <dbReference type="Proteomes" id="UP001432322"/>
    </source>
</evidence>
<dbReference type="InterPro" id="IPR020846">
    <property type="entry name" value="MFS_dom"/>
</dbReference>
<feature type="transmembrane region" description="Helical" evidence="8">
    <location>
        <begin position="162"/>
        <end position="185"/>
    </location>
</feature>
<gene>
    <name evidence="10" type="ORF">PFISCL1PPCAC_5449</name>
</gene>
<dbReference type="GO" id="GO:0005886">
    <property type="term" value="C:plasma membrane"/>
    <property type="evidence" value="ECO:0007669"/>
    <property type="project" value="UniProtKB-SubCell"/>
</dbReference>
<dbReference type="FunFam" id="1.20.1250.20:FF:001511">
    <property type="entry name" value="Solute carrier family 2, facilitated glucose transporter member 5"/>
    <property type="match status" value="1"/>
</dbReference>
<organism evidence="10 11">
    <name type="scientific">Pristionchus fissidentatus</name>
    <dbReference type="NCBI Taxonomy" id="1538716"/>
    <lineage>
        <taxon>Eukaryota</taxon>
        <taxon>Metazoa</taxon>
        <taxon>Ecdysozoa</taxon>
        <taxon>Nematoda</taxon>
        <taxon>Chromadorea</taxon>
        <taxon>Rhabditida</taxon>
        <taxon>Rhabditina</taxon>
        <taxon>Diplogasteromorpha</taxon>
        <taxon>Diplogasteroidea</taxon>
        <taxon>Neodiplogasteridae</taxon>
        <taxon>Pristionchus</taxon>
    </lineage>
</organism>
<reference evidence="10" key="1">
    <citation type="submission" date="2023-10" db="EMBL/GenBank/DDBJ databases">
        <title>Genome assembly of Pristionchus species.</title>
        <authorList>
            <person name="Yoshida K."/>
            <person name="Sommer R.J."/>
        </authorList>
    </citation>
    <scope>NUCLEOTIDE SEQUENCE</scope>
    <source>
        <strain evidence="10">RS5133</strain>
    </source>
</reference>
<feature type="domain" description="Major facilitator superfamily (MFS) profile" evidence="9">
    <location>
        <begin position="56"/>
        <end position="513"/>
    </location>
</feature>
<keyword evidence="6 8" id="KW-0472">Membrane</keyword>
<comment type="caution">
    <text evidence="10">The sequence shown here is derived from an EMBL/GenBank/DDBJ whole genome shotgun (WGS) entry which is preliminary data.</text>
</comment>
<feature type="transmembrane region" description="Helical" evidence="8">
    <location>
        <begin position="425"/>
        <end position="448"/>
    </location>
</feature>
<feature type="transmembrane region" description="Helical" evidence="8">
    <location>
        <begin position="356"/>
        <end position="373"/>
    </location>
</feature>
<dbReference type="PROSITE" id="PS00217">
    <property type="entry name" value="SUGAR_TRANSPORT_2"/>
    <property type="match status" value="1"/>
</dbReference>
<evidence type="ECO:0000256" key="6">
    <source>
        <dbReference type="ARBA" id="ARBA00023136"/>
    </source>
</evidence>
<evidence type="ECO:0000259" key="9">
    <source>
        <dbReference type="PROSITE" id="PS50850"/>
    </source>
</evidence>
<keyword evidence="5 8" id="KW-1133">Transmembrane helix</keyword>
<dbReference type="InterPro" id="IPR003663">
    <property type="entry name" value="Sugar/inositol_transpt"/>
</dbReference>
<feature type="transmembrane region" description="Helical" evidence="8">
    <location>
        <begin position="230"/>
        <end position="252"/>
    </location>
</feature>